<keyword evidence="1" id="KW-0378">Hydrolase</keyword>
<evidence type="ECO:0000313" key="1">
    <source>
        <dbReference type="EMBL" id="MDZ5085491.1"/>
    </source>
</evidence>
<gene>
    <name evidence="1" type="ORF">OHX15_08830</name>
</gene>
<dbReference type="Proteomes" id="UP001289645">
    <property type="component" value="Unassembled WGS sequence"/>
</dbReference>
<proteinExistence type="predicted"/>
<dbReference type="EMBL" id="JAOXLN010000007">
    <property type="protein sequence ID" value="MDZ5085491.1"/>
    <property type="molecule type" value="Genomic_DNA"/>
</dbReference>
<comment type="caution">
    <text evidence="1">The sequence shown here is derived from an EMBL/GenBank/DDBJ whole genome shotgun (WGS) entry which is preliminary data.</text>
</comment>
<reference evidence="1 2" key="1">
    <citation type="journal article" date="2021" name="Chemosphere">
        <title>Bioballs carrying a syntrophic Rhodococcus and Mycolicibacterium consortium for simultaneous sorption and biodegradation of fuel oil in contaminated freshwater.</title>
        <authorList>
            <person name="Naloka K."/>
            <person name="Polrit D."/>
            <person name="Muangchinda C."/>
            <person name="Thoetkiattikul H."/>
            <person name="Pinyakong O."/>
        </authorList>
    </citation>
    <scope>NUCLEOTIDE SEQUENCE [LARGE SCALE GENOMIC DNA]</scope>
    <source>
        <strain evidence="1 2">J101</strain>
    </source>
</reference>
<sequence>MSTALATMTAAAASSTAEAVRPSPLELIGSWLFSALAGLVRLFDPKPSIPAGSLVTRQTSKLEVGCGCGETLDADWYFPNQAEEPAGLIYLQHGFFRSKANVSALAVQLAEQTNSVVVVPTVASNPFAQGGCWVNGDAMHRAVADLFVGDMTALTASATAAAGHAVILPTQFVLAGQSAGGNLAASAAAYTVDNGAIDRLRAVVMFDGVDNGGRIAAGSAALTGVNARPVFQIAADCALCNVFGAGTSALVDSRPDGFVGVRLEGGKHTDAEGASSGLIGMLTCGVPDSANVAAVPVIAAGWINDVFTGSQDGLYGAGGERFHIGAATAVVLGTGSGVARASAAVHVGWSEY</sequence>
<organism evidence="1 2">
    <name type="scientific">Mycolicibacterium parafortuitum</name>
    <name type="common">Mycobacterium parafortuitum</name>
    <dbReference type="NCBI Taxonomy" id="39692"/>
    <lineage>
        <taxon>Bacteria</taxon>
        <taxon>Bacillati</taxon>
        <taxon>Actinomycetota</taxon>
        <taxon>Actinomycetes</taxon>
        <taxon>Mycobacteriales</taxon>
        <taxon>Mycobacteriaceae</taxon>
        <taxon>Mycolicibacterium</taxon>
    </lineage>
</organism>
<accession>A0ACC6MFU7</accession>
<evidence type="ECO:0000313" key="2">
    <source>
        <dbReference type="Proteomes" id="UP001289645"/>
    </source>
</evidence>
<keyword evidence="2" id="KW-1185">Reference proteome</keyword>
<protein>
    <submittedName>
        <fullName evidence="1">Alpha/beta hydrolase fold domain-containing protein</fullName>
    </submittedName>
</protein>
<name>A0ACC6MFU7_MYCPF</name>